<dbReference type="AlphaFoldDB" id="B0DF38"/>
<dbReference type="OrthoDB" id="4138492at2759"/>
<dbReference type="PANTHER" id="PTHR41814">
    <property type="entry name" value="EXPRESSED PROTEIN"/>
    <property type="match status" value="1"/>
</dbReference>
<dbReference type="HOGENOM" id="CLU_037534_2_0_1"/>
<feature type="signal peptide" evidence="3">
    <location>
        <begin position="1"/>
        <end position="21"/>
    </location>
</feature>
<protein>
    <submittedName>
        <fullName evidence="4">Predicted protein</fullName>
    </submittedName>
</protein>
<proteinExistence type="predicted"/>
<reference evidence="4 5" key="1">
    <citation type="journal article" date="2008" name="Nature">
        <title>The genome of Laccaria bicolor provides insights into mycorrhizal symbiosis.</title>
        <authorList>
            <person name="Martin F."/>
            <person name="Aerts A."/>
            <person name="Ahren D."/>
            <person name="Brun A."/>
            <person name="Danchin E.G.J."/>
            <person name="Duchaussoy F."/>
            <person name="Gibon J."/>
            <person name="Kohler A."/>
            <person name="Lindquist E."/>
            <person name="Pereda V."/>
            <person name="Salamov A."/>
            <person name="Shapiro H.J."/>
            <person name="Wuyts J."/>
            <person name="Blaudez D."/>
            <person name="Buee M."/>
            <person name="Brokstein P."/>
            <person name="Canbaeck B."/>
            <person name="Cohen D."/>
            <person name="Courty P.E."/>
            <person name="Coutinho P.M."/>
            <person name="Delaruelle C."/>
            <person name="Detter J.C."/>
            <person name="Deveau A."/>
            <person name="DiFazio S."/>
            <person name="Duplessis S."/>
            <person name="Fraissinet-Tachet L."/>
            <person name="Lucic E."/>
            <person name="Frey-Klett P."/>
            <person name="Fourrey C."/>
            <person name="Feussner I."/>
            <person name="Gay G."/>
            <person name="Grimwood J."/>
            <person name="Hoegger P.J."/>
            <person name="Jain P."/>
            <person name="Kilaru S."/>
            <person name="Labbe J."/>
            <person name="Lin Y.C."/>
            <person name="Legue V."/>
            <person name="Le Tacon F."/>
            <person name="Marmeisse R."/>
            <person name="Melayah D."/>
            <person name="Montanini B."/>
            <person name="Muratet M."/>
            <person name="Nehls U."/>
            <person name="Niculita-Hirzel H."/>
            <person name="Oudot-Le Secq M.P."/>
            <person name="Peter M."/>
            <person name="Quesneville H."/>
            <person name="Rajashekar B."/>
            <person name="Reich M."/>
            <person name="Rouhier N."/>
            <person name="Schmutz J."/>
            <person name="Yin T."/>
            <person name="Chalot M."/>
            <person name="Henrissat B."/>
            <person name="Kuees U."/>
            <person name="Lucas S."/>
            <person name="Van de Peer Y."/>
            <person name="Podila G.K."/>
            <person name="Polle A."/>
            <person name="Pukkila P.J."/>
            <person name="Richardson P.M."/>
            <person name="Rouze P."/>
            <person name="Sanders I.R."/>
            <person name="Stajich J.E."/>
            <person name="Tunlid A."/>
            <person name="Tuskan G."/>
            <person name="Grigoriev I.V."/>
        </authorList>
    </citation>
    <scope>NUCLEOTIDE SEQUENCE [LARGE SCALE GENOMIC DNA]</scope>
    <source>
        <strain evidence="5">S238N-H82 / ATCC MYA-4686</strain>
    </source>
</reference>
<evidence type="ECO:0000313" key="5">
    <source>
        <dbReference type="Proteomes" id="UP000001194"/>
    </source>
</evidence>
<dbReference type="Gene3D" id="1.50.10.10">
    <property type="match status" value="1"/>
</dbReference>
<dbReference type="RefSeq" id="XP_001882629.1">
    <property type="nucleotide sequence ID" value="XM_001882594.1"/>
</dbReference>
<dbReference type="SUPFAM" id="SSF48208">
    <property type="entry name" value="Six-hairpin glycosidases"/>
    <property type="match status" value="1"/>
</dbReference>
<feature type="chain" id="PRO_5002747206" evidence="3">
    <location>
        <begin position="22"/>
        <end position="460"/>
    </location>
</feature>
<dbReference type="InterPro" id="IPR012341">
    <property type="entry name" value="6hp_glycosidase-like_sf"/>
</dbReference>
<evidence type="ECO:0000313" key="4">
    <source>
        <dbReference type="EMBL" id="EDR06782.1"/>
    </source>
</evidence>
<dbReference type="GO" id="GO:0005975">
    <property type="term" value="P:carbohydrate metabolic process"/>
    <property type="evidence" value="ECO:0007669"/>
    <property type="project" value="InterPro"/>
</dbReference>
<dbReference type="EMBL" id="DS547107">
    <property type="protein sequence ID" value="EDR06782.1"/>
    <property type="molecule type" value="Genomic_DNA"/>
</dbReference>
<evidence type="ECO:0000256" key="2">
    <source>
        <dbReference type="SAM" id="MobiDB-lite"/>
    </source>
</evidence>
<dbReference type="GeneID" id="6078311"/>
<gene>
    <name evidence="4" type="ORF">LACBIDRAFT_299656</name>
</gene>
<dbReference type="Pfam" id="PF07470">
    <property type="entry name" value="Glyco_hydro_88"/>
    <property type="match status" value="1"/>
</dbReference>
<keyword evidence="3" id="KW-0732">Signal</keyword>
<dbReference type="GO" id="GO:0016787">
    <property type="term" value="F:hydrolase activity"/>
    <property type="evidence" value="ECO:0007669"/>
    <property type="project" value="UniProtKB-KW"/>
</dbReference>
<dbReference type="KEGG" id="lbc:LACBIDRAFT_299656"/>
<accession>B0DF38</accession>
<keyword evidence="5" id="KW-1185">Reference proteome</keyword>
<sequence length="460" mass="48539">MAGNNTILNTIALLSATLTTYNPLPYNPGFSIKNVVSLAQSLPRYSWEYGTSAEAQLELFTPQFSVFGSTPFPIPALPAARVIALNYASSKVDFGTGYAALSAGSGAAGDPSSLGVSAVMLGKLDGEYMAAAKETVDALLTQIPRWSNGAISHRPDVAELWADFVYMVPPFLAYYGADTQNASILLQSFTQCQLYRQVLQPSSGGAWMHIMGPQNQDTGLWSTGNGWAAAGMTRVLATFIKSPFAQQLNGSAQADAVVGLTGYIKEILDGAMSSPMSFGLLRNYLNDTSGDGQGFPEISGSTLLASVAYRMAVLRPDVFSSSSNSSNSTSSSSVSSYISWADNIRAVLGAYDSSGNPHITKTGIATPAVNPLNWHDTTPYTSGSPEGQNFVVLMYAAWRDCVYAEVCRNPLAASSSGSGGTTTMAGSATTTTTGNSRRMVKKRMHGGLRRALDIFGKIAG</sequence>
<evidence type="ECO:0000256" key="3">
    <source>
        <dbReference type="SAM" id="SignalP"/>
    </source>
</evidence>
<feature type="compositionally biased region" description="Low complexity" evidence="2">
    <location>
        <begin position="414"/>
        <end position="434"/>
    </location>
</feature>
<organism evidence="5">
    <name type="scientific">Laccaria bicolor (strain S238N-H82 / ATCC MYA-4686)</name>
    <name type="common">Bicoloured deceiver</name>
    <name type="synonym">Laccaria laccata var. bicolor</name>
    <dbReference type="NCBI Taxonomy" id="486041"/>
    <lineage>
        <taxon>Eukaryota</taxon>
        <taxon>Fungi</taxon>
        <taxon>Dikarya</taxon>
        <taxon>Basidiomycota</taxon>
        <taxon>Agaricomycotina</taxon>
        <taxon>Agaricomycetes</taxon>
        <taxon>Agaricomycetidae</taxon>
        <taxon>Agaricales</taxon>
        <taxon>Agaricineae</taxon>
        <taxon>Hydnangiaceae</taxon>
        <taxon>Laccaria</taxon>
    </lineage>
</organism>
<name>B0DF38_LACBS</name>
<dbReference type="Proteomes" id="UP000001194">
    <property type="component" value="Unassembled WGS sequence"/>
</dbReference>
<dbReference type="InterPro" id="IPR010905">
    <property type="entry name" value="Glyco_hydro_88"/>
</dbReference>
<feature type="region of interest" description="Disordered" evidence="2">
    <location>
        <begin position="414"/>
        <end position="440"/>
    </location>
</feature>
<evidence type="ECO:0000256" key="1">
    <source>
        <dbReference type="ARBA" id="ARBA00022801"/>
    </source>
</evidence>
<dbReference type="InterPro" id="IPR008928">
    <property type="entry name" value="6-hairpin_glycosidase_sf"/>
</dbReference>
<dbReference type="PANTHER" id="PTHR41814:SF1">
    <property type="entry name" value="CELLULASE"/>
    <property type="match status" value="1"/>
</dbReference>
<dbReference type="InParanoid" id="B0DF38"/>
<keyword evidence="1" id="KW-0378">Hydrolase</keyword>